<protein>
    <submittedName>
        <fullName evidence="1">Uncharacterized protein</fullName>
    </submittedName>
</protein>
<organism evidence="1 2">
    <name type="scientific">Pseudomonas wadenswilerensis</name>
    <dbReference type="NCBI Taxonomy" id="1785161"/>
    <lineage>
        <taxon>Bacteria</taxon>
        <taxon>Pseudomonadati</taxon>
        <taxon>Pseudomonadota</taxon>
        <taxon>Gammaproteobacteria</taxon>
        <taxon>Pseudomonadales</taxon>
        <taxon>Pseudomonadaceae</taxon>
        <taxon>Pseudomonas</taxon>
    </lineage>
</organism>
<dbReference type="AlphaFoldDB" id="A0A380SX17"/>
<keyword evidence="2" id="KW-1185">Reference proteome</keyword>
<reference evidence="2" key="1">
    <citation type="submission" date="2018-07" db="EMBL/GenBank/DDBJ databases">
        <authorList>
            <person name="Blom J."/>
        </authorList>
    </citation>
    <scope>NUCLEOTIDE SEQUENCE [LARGE SCALE GENOMIC DNA]</scope>
    <source>
        <strain evidence="2">CCOS 864</strain>
    </source>
</reference>
<proteinExistence type="predicted"/>
<dbReference type="RefSeq" id="WP_115085552.1">
    <property type="nucleotide sequence ID" value="NZ_CBCSFG010000006.1"/>
</dbReference>
<sequence>MGSDDSGTADDPVKPRERYAAPVVPAAMELTDDDVLGHLVRKEDQLRPLEIRIEEIWADYDTAPPDFDTKVEFLWRGDVVETFTFPQPVIPADVIPVVCTMPSDYMAAPGPARVEYRVTVTVNPSLSHATHLFIDKQAPNGDEEGRPLQFDQEVLISGVTEDYLSRHDSVDARVEPWPDIRVGDLLMYYWEKLPAIETDEQSLELPYAGELRITDVNAPIIVQYDAMLVRESGSGPHEAYYRLEDRTGNRGPKSEVQRLEVVLDELPGALPDPRVPRFDADGLIDLEDAQTGVEVHIDAITDAQAGDQVQAYWRGLPLRLITLSDDQQWPLRAPVSWAILAAGGFAAPFVDRVHYTWRRGGALLTSATLWVDVDLTVAGPPPGPDPVNPLLLPAVVKGMTADDVLTGADAGQDARVEIRLYDNPQAGQVLELFWGSHPQAVDRYEVKAEDVGGQLIVLSVPWTIIHGVGNSPALPMQYTTFNGVNRQRSPVTPVRVEVRVIEGLAPATFPDADRNQWINCSNQPWLGVRVEIPKDPQFQVDDKITLHWEGDYGQIGNNPIPGTQASFEHVLTREDLESEQGYIFTVLPYDPLIKLAAREDGRGGGNVRYRLDKADGSGAGNSGLARARLSVLDLSTGLYCDPET</sequence>
<evidence type="ECO:0000313" key="1">
    <source>
        <dbReference type="EMBL" id="SUQ61840.1"/>
    </source>
</evidence>
<evidence type="ECO:0000313" key="2">
    <source>
        <dbReference type="Proteomes" id="UP000255177"/>
    </source>
</evidence>
<accession>A0A380SX17</accession>
<dbReference type="Proteomes" id="UP000255177">
    <property type="component" value="Unassembled WGS sequence"/>
</dbReference>
<name>A0A380SX17_9PSED</name>
<gene>
    <name evidence="1" type="ORF">CCOS864_01265</name>
</gene>
<dbReference type="EMBL" id="UIDD01000004">
    <property type="protein sequence ID" value="SUQ61840.1"/>
    <property type="molecule type" value="Genomic_DNA"/>
</dbReference>